<dbReference type="AlphaFoldDB" id="A0A5S6Q3M0"/>
<feature type="compositionally biased region" description="Polar residues" evidence="1">
    <location>
        <begin position="33"/>
        <end position="44"/>
    </location>
</feature>
<feature type="region of interest" description="Disordered" evidence="1">
    <location>
        <begin position="1"/>
        <end position="65"/>
    </location>
</feature>
<reference evidence="3" key="1">
    <citation type="submission" date="2019-12" db="UniProtKB">
        <authorList>
            <consortium name="WormBaseParasite"/>
        </authorList>
    </citation>
    <scope>IDENTIFICATION</scope>
</reference>
<feature type="compositionally biased region" description="Basic and acidic residues" evidence="1">
    <location>
        <begin position="1"/>
        <end position="15"/>
    </location>
</feature>
<evidence type="ECO:0000313" key="2">
    <source>
        <dbReference type="Proteomes" id="UP000046395"/>
    </source>
</evidence>
<feature type="compositionally biased region" description="Low complexity" evidence="1">
    <location>
        <begin position="125"/>
        <end position="136"/>
    </location>
</feature>
<protein>
    <submittedName>
        <fullName evidence="3">Uncharacterized protein</fullName>
    </submittedName>
</protein>
<keyword evidence="2" id="KW-1185">Reference proteome</keyword>
<dbReference type="Proteomes" id="UP000046395">
    <property type="component" value="Unassembled WGS sequence"/>
</dbReference>
<feature type="compositionally biased region" description="Polar residues" evidence="1">
    <location>
        <begin position="88"/>
        <end position="99"/>
    </location>
</feature>
<feature type="region of interest" description="Disordered" evidence="1">
    <location>
        <begin position="84"/>
        <end position="143"/>
    </location>
</feature>
<feature type="compositionally biased region" description="Polar residues" evidence="1">
    <location>
        <begin position="334"/>
        <end position="346"/>
    </location>
</feature>
<sequence>MASSDAKKDGERKGESSIPLQNDDACKKRHKASATSANIQSTSKGVEKSGTIPEGNEKNKSSAKRKSLLDIAKRLSFPAIKSLADKFSQASNAAPTKTSAEMAKDHPAKQRRRTQSATTSCKRTSAVQAGAGASAAKPEKTLGELAKQKNLNADQMRAISKVKRNKANGHPIVKVPPDLLKDRTDEKRLSFDTQLSSLGWSILNLLETLTASESESPQNVRVRTADLDDEFATKNQWATVNVGNCPACTNATAAAEIPAQREKLQTIHSADCPLASKKDNKAATSLQTASSSSAKLLIPSPGDTLHGNKGQQNRADTDARKKDEASLHRLSTAKVATSDTANNQPRIGTDKAIA</sequence>
<evidence type="ECO:0000256" key="1">
    <source>
        <dbReference type="SAM" id="MobiDB-lite"/>
    </source>
</evidence>
<feature type="compositionally biased region" description="Basic and acidic residues" evidence="1">
    <location>
        <begin position="315"/>
        <end position="327"/>
    </location>
</feature>
<evidence type="ECO:0000313" key="3">
    <source>
        <dbReference type="WBParaSite" id="TMUE_0000001798.1"/>
    </source>
</evidence>
<dbReference type="WBParaSite" id="TMUE_0000001798.1">
    <property type="protein sequence ID" value="TMUE_0000001798.1"/>
    <property type="gene ID" value="WBGene00297669"/>
</dbReference>
<organism evidence="2 3">
    <name type="scientific">Trichuris muris</name>
    <name type="common">Mouse whipworm</name>
    <dbReference type="NCBI Taxonomy" id="70415"/>
    <lineage>
        <taxon>Eukaryota</taxon>
        <taxon>Metazoa</taxon>
        <taxon>Ecdysozoa</taxon>
        <taxon>Nematoda</taxon>
        <taxon>Enoplea</taxon>
        <taxon>Dorylaimia</taxon>
        <taxon>Trichinellida</taxon>
        <taxon>Trichuridae</taxon>
        <taxon>Trichuris</taxon>
    </lineage>
</organism>
<feature type="compositionally biased region" description="Low complexity" evidence="1">
    <location>
        <begin position="284"/>
        <end position="297"/>
    </location>
</feature>
<feature type="region of interest" description="Disordered" evidence="1">
    <location>
        <begin position="284"/>
        <end position="354"/>
    </location>
</feature>
<proteinExistence type="predicted"/>
<accession>A0A5S6Q3M0</accession>
<name>A0A5S6Q3M0_TRIMR</name>